<evidence type="ECO:0000313" key="7">
    <source>
        <dbReference type="Proteomes" id="UP001328107"/>
    </source>
</evidence>
<evidence type="ECO:0000256" key="1">
    <source>
        <dbReference type="ARBA" id="ARBA00004370"/>
    </source>
</evidence>
<keyword evidence="7" id="KW-1185">Reference proteome</keyword>
<feature type="domain" description="Receptor ligand binding region" evidence="5">
    <location>
        <begin position="40"/>
        <end position="153"/>
    </location>
</feature>
<feature type="non-terminal residue" evidence="6">
    <location>
        <position position="158"/>
    </location>
</feature>
<comment type="caution">
    <text evidence="6">The sequence shown here is derived from an EMBL/GenBank/DDBJ whole genome shotgun (WGS) entry which is preliminary data.</text>
</comment>
<keyword evidence="4" id="KW-0472">Membrane</keyword>
<comment type="subcellular location">
    <subcellularLocation>
        <location evidence="1">Membrane</location>
    </subcellularLocation>
</comment>
<accession>A0AAN5CCU3</accession>
<dbReference type="GO" id="GO:0016020">
    <property type="term" value="C:membrane"/>
    <property type="evidence" value="ECO:0007669"/>
    <property type="project" value="UniProtKB-SubCell"/>
</dbReference>
<proteinExistence type="predicted"/>
<dbReference type="Pfam" id="PF01094">
    <property type="entry name" value="ANF_receptor"/>
    <property type="match status" value="1"/>
</dbReference>
<dbReference type="EMBL" id="BTRK01000002">
    <property type="protein sequence ID" value="GMR36741.1"/>
    <property type="molecule type" value="Genomic_DNA"/>
</dbReference>
<organism evidence="6 7">
    <name type="scientific">Pristionchus mayeri</name>
    <dbReference type="NCBI Taxonomy" id="1317129"/>
    <lineage>
        <taxon>Eukaryota</taxon>
        <taxon>Metazoa</taxon>
        <taxon>Ecdysozoa</taxon>
        <taxon>Nematoda</taxon>
        <taxon>Chromadorea</taxon>
        <taxon>Rhabditida</taxon>
        <taxon>Rhabditina</taxon>
        <taxon>Diplogasteromorpha</taxon>
        <taxon>Diplogasteroidea</taxon>
        <taxon>Neodiplogasteridae</taxon>
        <taxon>Pristionchus</taxon>
    </lineage>
</organism>
<dbReference type="AlphaFoldDB" id="A0AAN5CCU3"/>
<dbReference type="InterPro" id="IPR028082">
    <property type="entry name" value="Peripla_BP_I"/>
</dbReference>
<evidence type="ECO:0000313" key="6">
    <source>
        <dbReference type="EMBL" id="GMR36741.1"/>
    </source>
</evidence>
<evidence type="ECO:0000256" key="3">
    <source>
        <dbReference type="ARBA" id="ARBA00022989"/>
    </source>
</evidence>
<dbReference type="InterPro" id="IPR001828">
    <property type="entry name" value="ANF_lig-bd_rcpt"/>
</dbReference>
<reference evidence="7" key="1">
    <citation type="submission" date="2022-10" db="EMBL/GenBank/DDBJ databases">
        <title>Genome assembly of Pristionchus species.</title>
        <authorList>
            <person name="Yoshida K."/>
            <person name="Sommer R.J."/>
        </authorList>
    </citation>
    <scope>NUCLEOTIDE SEQUENCE [LARGE SCALE GENOMIC DNA]</scope>
    <source>
        <strain evidence="7">RS5460</strain>
    </source>
</reference>
<name>A0AAN5CCU3_9BILA</name>
<dbReference type="SUPFAM" id="SSF53822">
    <property type="entry name" value="Periplasmic binding protein-like I"/>
    <property type="match status" value="1"/>
</dbReference>
<sequence>MESRHSSAPTAIQRSSRWLRWRPSGMCPSSRICRLRMHSSDKSVYKTLVRVSIRSVNSIASVTAAFIKHYNWNRVAFISNTGASAYERIIAFETAFRANGINVSKKILFEESMNMNDMVNSGQMEEIRSTSRIIIVMFSSVRDMTSLFREATEKAGLS</sequence>
<keyword evidence="3" id="KW-1133">Transmembrane helix</keyword>
<evidence type="ECO:0000256" key="2">
    <source>
        <dbReference type="ARBA" id="ARBA00022692"/>
    </source>
</evidence>
<dbReference type="Gene3D" id="3.40.50.2300">
    <property type="match status" value="1"/>
</dbReference>
<keyword evidence="2" id="KW-0812">Transmembrane</keyword>
<protein>
    <recommendedName>
        <fullName evidence="5">Receptor ligand binding region domain-containing protein</fullName>
    </recommendedName>
</protein>
<evidence type="ECO:0000256" key="4">
    <source>
        <dbReference type="ARBA" id="ARBA00023136"/>
    </source>
</evidence>
<dbReference type="Proteomes" id="UP001328107">
    <property type="component" value="Unassembled WGS sequence"/>
</dbReference>
<evidence type="ECO:0000259" key="5">
    <source>
        <dbReference type="Pfam" id="PF01094"/>
    </source>
</evidence>
<gene>
    <name evidence="6" type="ORF">PMAYCL1PPCAC_06936</name>
</gene>